<feature type="region of interest" description="Disordered" evidence="1">
    <location>
        <begin position="1"/>
        <end position="31"/>
    </location>
</feature>
<reference evidence="2" key="2">
    <citation type="submission" date="2012-06" db="EMBL/GenBank/DDBJ databases">
        <authorList>
            <person name="Yu Y."/>
            <person name="Currie J."/>
            <person name="Lomeli R."/>
            <person name="Angelova A."/>
            <person name="Collura K."/>
            <person name="Wissotski M."/>
            <person name="Campos D."/>
            <person name="Kudrna D."/>
            <person name="Golser W."/>
            <person name="Ashely E."/>
            <person name="Descour A."/>
            <person name="Fernandes J."/>
            <person name="Soderlund C."/>
            <person name="Walbot V."/>
        </authorList>
    </citation>
    <scope>NUCLEOTIDE SEQUENCE</scope>
    <source>
        <strain evidence="2">B73</strain>
    </source>
</reference>
<evidence type="ECO:0000256" key="1">
    <source>
        <dbReference type="SAM" id="MobiDB-lite"/>
    </source>
</evidence>
<dbReference type="EMBL" id="BT083789">
    <property type="protein sequence ID" value="ACR34142.1"/>
    <property type="molecule type" value="mRNA"/>
</dbReference>
<name>C4IYZ2_MAIZE</name>
<proteinExistence type="evidence at transcript level"/>
<organism evidence="2">
    <name type="scientific">Zea mays</name>
    <name type="common">Maize</name>
    <dbReference type="NCBI Taxonomy" id="4577"/>
    <lineage>
        <taxon>Eukaryota</taxon>
        <taxon>Viridiplantae</taxon>
        <taxon>Streptophyta</taxon>
        <taxon>Embryophyta</taxon>
        <taxon>Tracheophyta</taxon>
        <taxon>Spermatophyta</taxon>
        <taxon>Magnoliopsida</taxon>
        <taxon>Liliopsida</taxon>
        <taxon>Poales</taxon>
        <taxon>Poaceae</taxon>
        <taxon>PACMAD clade</taxon>
        <taxon>Panicoideae</taxon>
        <taxon>Andropogonodae</taxon>
        <taxon>Andropogoneae</taxon>
        <taxon>Tripsacinae</taxon>
        <taxon>Zea</taxon>
    </lineage>
</organism>
<reference evidence="2" key="1">
    <citation type="journal article" date="2009" name="PLoS Genet.">
        <title>Sequencing, mapping, and analysis of 27,455 maize full-length cDNAs.</title>
        <authorList>
            <person name="Soderlund C."/>
            <person name="Descour A."/>
            <person name="Kudrna D."/>
            <person name="Bomhoff M."/>
            <person name="Boyd L."/>
            <person name="Currie J."/>
            <person name="Angelova A."/>
            <person name="Collura K."/>
            <person name="Wissotski M."/>
            <person name="Ashley E."/>
            <person name="Morrow D."/>
            <person name="Fernandes J."/>
            <person name="Walbot V."/>
            <person name="Yu Y."/>
        </authorList>
    </citation>
    <scope>NUCLEOTIDE SEQUENCE</scope>
    <source>
        <strain evidence="2">B73</strain>
    </source>
</reference>
<protein>
    <submittedName>
        <fullName evidence="2">Uncharacterized protein</fullName>
    </submittedName>
</protein>
<accession>C4IYZ2</accession>
<sequence>MQQQPFYTRHASDDAKQSTEPLRNQGAKKVAEEHKPLSIYCYCYYQESESLQKDGFHPSP</sequence>
<evidence type="ECO:0000313" key="2">
    <source>
        <dbReference type="EMBL" id="ACR34142.1"/>
    </source>
</evidence>
<dbReference type="AlphaFoldDB" id="C4IYZ2"/>